<name>A0A327YNM0_9FLAO</name>
<dbReference type="PROSITE" id="PS00101">
    <property type="entry name" value="HEXAPEP_TRANSFERASES"/>
    <property type="match status" value="1"/>
</dbReference>
<dbReference type="InterPro" id="IPR051159">
    <property type="entry name" value="Hexapeptide_acetyltransf"/>
</dbReference>
<dbReference type="InterPro" id="IPR001451">
    <property type="entry name" value="Hexapep"/>
</dbReference>
<dbReference type="Pfam" id="PF00132">
    <property type="entry name" value="Hexapep"/>
    <property type="match status" value="1"/>
</dbReference>
<keyword evidence="1 4" id="KW-0808">Transferase</keyword>
<reference evidence="4 5" key="1">
    <citation type="submission" date="2018-06" db="EMBL/GenBank/DDBJ databases">
        <title>Genomic Encyclopedia of Type Strains, Phase III (KMG-III): the genomes of soil and plant-associated and newly described type strains.</title>
        <authorList>
            <person name="Whitman W."/>
        </authorList>
    </citation>
    <scope>NUCLEOTIDE SEQUENCE [LARGE SCALE GENOMIC DNA]</scope>
    <source>
        <strain evidence="4 5">CGMCC 1.12398</strain>
    </source>
</reference>
<sequence>MGIKSKIKRWFSKKLKNVLEYEKLPVLILPTKNIEVGKESFHNGNFEIRGSGKVKIGSFCALGRDIKFITSNHDYNFAVMQYGFYKKYFQEKPKNANLQTNKLSIEIGSDVWIGDNVSVLPNIKIGHGAIIGTGSVVTKDVEPYTIVGGVPAKFIKDRFAETSKKILLTSEWWNWDDEKIRANKDFFFKNYNANE</sequence>
<dbReference type="InterPro" id="IPR018357">
    <property type="entry name" value="Hexapep_transf_CS"/>
</dbReference>
<dbReference type="CDD" id="cd03349">
    <property type="entry name" value="LbH_XAT"/>
    <property type="match status" value="1"/>
</dbReference>
<evidence type="ECO:0000256" key="1">
    <source>
        <dbReference type="ARBA" id="ARBA00022679"/>
    </source>
</evidence>
<dbReference type="RefSeq" id="WP_111566918.1">
    <property type="nucleotide sequence ID" value="NZ_QLMI01000004.1"/>
</dbReference>
<dbReference type="AlphaFoldDB" id="A0A327YNM0"/>
<accession>A0A327YNM0</accession>
<comment type="caution">
    <text evidence="4">The sequence shown here is derived from an EMBL/GenBank/DDBJ whole genome shotgun (WGS) entry which is preliminary data.</text>
</comment>
<keyword evidence="2" id="KW-0677">Repeat</keyword>
<proteinExistence type="predicted"/>
<dbReference type="PANTHER" id="PTHR23416">
    <property type="entry name" value="SIALIC ACID SYNTHASE-RELATED"/>
    <property type="match status" value="1"/>
</dbReference>
<dbReference type="GO" id="GO:0016746">
    <property type="term" value="F:acyltransferase activity"/>
    <property type="evidence" value="ECO:0007669"/>
    <property type="project" value="UniProtKB-KW"/>
</dbReference>
<dbReference type="SUPFAM" id="SSF51161">
    <property type="entry name" value="Trimeric LpxA-like enzymes"/>
    <property type="match status" value="1"/>
</dbReference>
<evidence type="ECO:0000313" key="4">
    <source>
        <dbReference type="EMBL" id="RAK22704.1"/>
    </source>
</evidence>
<evidence type="ECO:0000256" key="2">
    <source>
        <dbReference type="ARBA" id="ARBA00022737"/>
    </source>
</evidence>
<evidence type="ECO:0000256" key="3">
    <source>
        <dbReference type="ARBA" id="ARBA00023315"/>
    </source>
</evidence>
<evidence type="ECO:0000313" key="5">
    <source>
        <dbReference type="Proteomes" id="UP000249620"/>
    </source>
</evidence>
<organism evidence="4 5">
    <name type="scientific">Flavobacterium aquaticum</name>
    <dbReference type="NCBI Taxonomy" id="1236486"/>
    <lineage>
        <taxon>Bacteria</taxon>
        <taxon>Pseudomonadati</taxon>
        <taxon>Bacteroidota</taxon>
        <taxon>Flavobacteriia</taxon>
        <taxon>Flavobacteriales</taxon>
        <taxon>Flavobacteriaceae</taxon>
        <taxon>Flavobacterium</taxon>
    </lineage>
</organism>
<dbReference type="Proteomes" id="UP000249620">
    <property type="component" value="Unassembled WGS sequence"/>
</dbReference>
<dbReference type="Gene3D" id="2.160.10.10">
    <property type="entry name" value="Hexapeptide repeat proteins"/>
    <property type="match status" value="1"/>
</dbReference>
<dbReference type="InterPro" id="IPR011004">
    <property type="entry name" value="Trimer_LpxA-like_sf"/>
</dbReference>
<dbReference type="EMBL" id="QLMI01000004">
    <property type="protein sequence ID" value="RAK22704.1"/>
    <property type="molecule type" value="Genomic_DNA"/>
</dbReference>
<keyword evidence="5" id="KW-1185">Reference proteome</keyword>
<gene>
    <name evidence="4" type="ORF">B0I03_104230</name>
</gene>
<dbReference type="PANTHER" id="PTHR23416:SF78">
    <property type="entry name" value="LIPOPOLYSACCHARIDE BIOSYNTHESIS O-ACETYL TRANSFERASE WBBJ-RELATED"/>
    <property type="match status" value="1"/>
</dbReference>
<dbReference type="OrthoDB" id="9814490at2"/>
<keyword evidence="3" id="KW-0012">Acyltransferase</keyword>
<protein>
    <submittedName>
        <fullName evidence="4">Acetyltransferase-like isoleucine patch superfamily enzyme</fullName>
    </submittedName>
</protein>